<organism evidence="2 3">
    <name type="scientific">Hibiscus sabdariffa</name>
    <name type="common">roselle</name>
    <dbReference type="NCBI Taxonomy" id="183260"/>
    <lineage>
        <taxon>Eukaryota</taxon>
        <taxon>Viridiplantae</taxon>
        <taxon>Streptophyta</taxon>
        <taxon>Embryophyta</taxon>
        <taxon>Tracheophyta</taxon>
        <taxon>Spermatophyta</taxon>
        <taxon>Magnoliopsida</taxon>
        <taxon>eudicotyledons</taxon>
        <taxon>Gunneridae</taxon>
        <taxon>Pentapetalae</taxon>
        <taxon>rosids</taxon>
        <taxon>malvids</taxon>
        <taxon>Malvales</taxon>
        <taxon>Malvaceae</taxon>
        <taxon>Malvoideae</taxon>
        <taxon>Hibiscus</taxon>
    </lineage>
</organism>
<name>A0ABR2D1P7_9ROSI</name>
<keyword evidence="3" id="KW-1185">Reference proteome</keyword>
<comment type="caution">
    <text evidence="2">The sequence shown here is derived from an EMBL/GenBank/DDBJ whole genome shotgun (WGS) entry which is preliminary data.</text>
</comment>
<evidence type="ECO:0000313" key="3">
    <source>
        <dbReference type="Proteomes" id="UP001472677"/>
    </source>
</evidence>
<dbReference type="EMBL" id="JBBPBM010000038">
    <property type="protein sequence ID" value="KAK8527664.1"/>
    <property type="molecule type" value="Genomic_DNA"/>
</dbReference>
<reference evidence="2 3" key="1">
    <citation type="journal article" date="2024" name="G3 (Bethesda)">
        <title>Genome assembly of Hibiscus sabdariffa L. provides insights into metabolisms of medicinal natural products.</title>
        <authorList>
            <person name="Kim T."/>
        </authorList>
    </citation>
    <scope>NUCLEOTIDE SEQUENCE [LARGE SCALE GENOMIC DNA]</scope>
    <source>
        <strain evidence="2">TK-2024</strain>
        <tissue evidence="2">Old leaves</tissue>
    </source>
</reference>
<accession>A0ABR2D1P7</accession>
<feature type="compositionally biased region" description="Low complexity" evidence="1">
    <location>
        <begin position="64"/>
        <end position="79"/>
    </location>
</feature>
<feature type="compositionally biased region" description="Basic and acidic residues" evidence="1">
    <location>
        <begin position="1"/>
        <end position="10"/>
    </location>
</feature>
<protein>
    <submittedName>
        <fullName evidence="2">Uncharacterized protein</fullName>
    </submittedName>
</protein>
<feature type="region of interest" description="Disordered" evidence="1">
    <location>
        <begin position="1"/>
        <end position="27"/>
    </location>
</feature>
<evidence type="ECO:0000313" key="2">
    <source>
        <dbReference type="EMBL" id="KAK8527664.1"/>
    </source>
</evidence>
<evidence type="ECO:0000256" key="1">
    <source>
        <dbReference type="SAM" id="MobiDB-lite"/>
    </source>
</evidence>
<dbReference type="Proteomes" id="UP001472677">
    <property type="component" value="Unassembled WGS sequence"/>
</dbReference>
<gene>
    <name evidence="2" type="ORF">V6N12_054869</name>
</gene>
<sequence>MRRQQREGNRWLRGKNKGGREEPGGNHSFLVRVEEKGLVDCSAQCPVGYNLKKSLEKPEHVEESTTASTTRSSFSASPSKECPWMEVEDDAINAVLVGLQKAWDNDKINDCLVERRALNGAKLMEKADHELGKRWAGVVEEIIDKSRVSDHKSNGLEDLGPDKALTDLERKKKVRACRKNKICKKSLEISELFGRSLSDSDLSSRWDILTKKARKMLKFGKKIGLQILGNEEEVVEELMNLELASI</sequence>
<feature type="region of interest" description="Disordered" evidence="1">
    <location>
        <begin position="56"/>
        <end position="80"/>
    </location>
</feature>
<proteinExistence type="predicted"/>